<dbReference type="EMBL" id="JAPWGY010000012">
    <property type="protein sequence ID" value="MCZ4282888.1"/>
    <property type="molecule type" value="Genomic_DNA"/>
</dbReference>
<keyword evidence="3" id="KW-1185">Reference proteome</keyword>
<dbReference type="Proteomes" id="UP001069802">
    <property type="component" value="Unassembled WGS sequence"/>
</dbReference>
<evidence type="ECO:0000259" key="1">
    <source>
        <dbReference type="PROSITE" id="PS51379"/>
    </source>
</evidence>
<comment type="caution">
    <text evidence="2">The sequence shown here is derived from an EMBL/GenBank/DDBJ whole genome shotgun (WGS) entry which is preliminary data.</text>
</comment>
<reference evidence="2" key="1">
    <citation type="submission" date="2022-12" db="EMBL/GenBank/DDBJ databases">
        <title>Bacterial isolates from different developmental stages of Nematostella vectensis.</title>
        <authorList>
            <person name="Fraune S."/>
        </authorList>
    </citation>
    <scope>NUCLEOTIDE SEQUENCE</scope>
    <source>
        <strain evidence="2">G21630-S1</strain>
    </source>
</reference>
<organism evidence="2 3">
    <name type="scientific">Kiloniella laminariae</name>
    <dbReference type="NCBI Taxonomy" id="454162"/>
    <lineage>
        <taxon>Bacteria</taxon>
        <taxon>Pseudomonadati</taxon>
        <taxon>Pseudomonadota</taxon>
        <taxon>Alphaproteobacteria</taxon>
        <taxon>Rhodospirillales</taxon>
        <taxon>Kiloniellaceae</taxon>
        <taxon>Kiloniella</taxon>
    </lineage>
</organism>
<dbReference type="InterPro" id="IPR017896">
    <property type="entry name" value="4Fe4S_Fe-S-bd"/>
</dbReference>
<gene>
    <name evidence="2" type="ORF">O4H49_19035</name>
</gene>
<sequence>MTSSYSELQQQLAEHGFLARGGFYPAPQDAVPDLTSGEACGSVVVVGNTGSGDFWPQFQLSAEYHDGLAHPMDRWTERVIGKLAAGLGAEALFPSVGPPYYPFQRWAAKAEELYPSPIGLFISPRWGTWHALRAAILLPEKLTDLPAVNQGASPCLSCVDQPCLTACPVSAFEADQPYDYLACARHLSTDAGENCIEQGCLARRACPVGQDFMLYPAHAAFHMTAFVRARQAELEN</sequence>
<dbReference type="PROSITE" id="PS51379">
    <property type="entry name" value="4FE4S_FER_2"/>
    <property type="match status" value="1"/>
</dbReference>
<dbReference type="RefSeq" id="WP_269425030.1">
    <property type="nucleotide sequence ID" value="NZ_JAPWGY010000012.1"/>
</dbReference>
<feature type="domain" description="4Fe-4S ferredoxin-type" evidence="1">
    <location>
        <begin position="144"/>
        <end position="177"/>
    </location>
</feature>
<protein>
    <submittedName>
        <fullName evidence="2">Ferredoxin</fullName>
    </submittedName>
</protein>
<accession>A0ABT4LP53</accession>
<evidence type="ECO:0000313" key="2">
    <source>
        <dbReference type="EMBL" id="MCZ4282888.1"/>
    </source>
</evidence>
<name>A0ABT4LP53_9PROT</name>
<proteinExistence type="predicted"/>
<evidence type="ECO:0000313" key="3">
    <source>
        <dbReference type="Proteomes" id="UP001069802"/>
    </source>
</evidence>